<comment type="caution">
    <text evidence="2">The sequence shown here is derived from an EMBL/GenBank/DDBJ whole genome shotgun (WGS) entry which is preliminary data.</text>
</comment>
<dbReference type="EMBL" id="CARXXK010000002">
    <property type="protein sequence ID" value="CAI6358919.1"/>
    <property type="molecule type" value="Genomic_DNA"/>
</dbReference>
<dbReference type="CDD" id="cd15517">
    <property type="entry name" value="PHD_TCF19_like"/>
    <property type="match status" value="1"/>
</dbReference>
<feature type="region of interest" description="Disordered" evidence="1">
    <location>
        <begin position="1"/>
        <end position="21"/>
    </location>
</feature>
<keyword evidence="3" id="KW-1185">Reference proteome</keyword>
<dbReference type="AlphaFoldDB" id="A0AAV0WSG3"/>
<evidence type="ECO:0008006" key="4">
    <source>
        <dbReference type="Google" id="ProtNLM"/>
    </source>
</evidence>
<protein>
    <recommendedName>
        <fullName evidence="4">Zinc finger PHD-type domain-containing protein</fullName>
    </recommendedName>
</protein>
<organism evidence="2 3">
    <name type="scientific">Macrosiphum euphorbiae</name>
    <name type="common">potato aphid</name>
    <dbReference type="NCBI Taxonomy" id="13131"/>
    <lineage>
        <taxon>Eukaryota</taxon>
        <taxon>Metazoa</taxon>
        <taxon>Ecdysozoa</taxon>
        <taxon>Arthropoda</taxon>
        <taxon>Hexapoda</taxon>
        <taxon>Insecta</taxon>
        <taxon>Pterygota</taxon>
        <taxon>Neoptera</taxon>
        <taxon>Paraneoptera</taxon>
        <taxon>Hemiptera</taxon>
        <taxon>Sternorrhyncha</taxon>
        <taxon>Aphidomorpha</taxon>
        <taxon>Aphidoidea</taxon>
        <taxon>Aphididae</taxon>
        <taxon>Macrosiphini</taxon>
        <taxon>Macrosiphum</taxon>
    </lineage>
</organism>
<proteinExistence type="predicted"/>
<evidence type="ECO:0000313" key="3">
    <source>
        <dbReference type="Proteomes" id="UP001160148"/>
    </source>
</evidence>
<accession>A0AAV0WSG3</accession>
<reference evidence="2 3" key="1">
    <citation type="submission" date="2023-01" db="EMBL/GenBank/DDBJ databases">
        <authorList>
            <person name="Whitehead M."/>
        </authorList>
    </citation>
    <scope>NUCLEOTIDE SEQUENCE [LARGE SCALE GENOMIC DNA]</scope>
</reference>
<feature type="region of interest" description="Disordered" evidence="1">
    <location>
        <begin position="33"/>
        <end position="64"/>
    </location>
</feature>
<evidence type="ECO:0000256" key="1">
    <source>
        <dbReference type="SAM" id="MobiDB-lite"/>
    </source>
</evidence>
<gene>
    <name evidence="2" type="ORF">MEUPH1_LOCUS14381</name>
</gene>
<evidence type="ECO:0000313" key="2">
    <source>
        <dbReference type="EMBL" id="CAI6358919.1"/>
    </source>
</evidence>
<sequence length="168" mass="19284">METPLNTSDQPENVNEQAVSTTRVTIQQISPLHIKQNKTPKRAGKKGTSKILTGTPEKSELQRKENNKLKKLIKANTKIIKKEKSVKKSVVKKKLYSKDSSTSGYETIKDLCDDNSEGEIDEFENELCILCNEFGKTEMWFRCVCKKWAHKECTGHDNYKTYICDFCK</sequence>
<dbReference type="Proteomes" id="UP001160148">
    <property type="component" value="Unassembled WGS sequence"/>
</dbReference>
<feature type="compositionally biased region" description="Basic residues" evidence="1">
    <location>
        <begin position="35"/>
        <end position="48"/>
    </location>
</feature>
<name>A0AAV0WSG3_9HEMI</name>